<evidence type="ECO:0000256" key="1">
    <source>
        <dbReference type="SAM" id="MobiDB-lite"/>
    </source>
</evidence>
<organism evidence="2 3">
    <name type="scientific">Ciona intestinalis</name>
    <name type="common">Transparent sea squirt</name>
    <name type="synonym">Ascidia intestinalis</name>
    <dbReference type="NCBI Taxonomy" id="7719"/>
    <lineage>
        <taxon>Eukaryota</taxon>
        <taxon>Metazoa</taxon>
        <taxon>Chordata</taxon>
        <taxon>Tunicata</taxon>
        <taxon>Ascidiacea</taxon>
        <taxon>Phlebobranchia</taxon>
        <taxon>Cionidae</taxon>
        <taxon>Ciona</taxon>
    </lineage>
</organism>
<reference evidence="3" key="1">
    <citation type="journal article" date="2002" name="Science">
        <title>The draft genome of Ciona intestinalis: insights into chordate and vertebrate origins.</title>
        <authorList>
            <person name="Dehal P."/>
            <person name="Satou Y."/>
            <person name="Campbell R.K."/>
            <person name="Chapman J."/>
            <person name="Degnan B."/>
            <person name="De Tomaso A."/>
            <person name="Davidson B."/>
            <person name="Di Gregorio A."/>
            <person name="Gelpke M."/>
            <person name="Goodstein D.M."/>
            <person name="Harafuji N."/>
            <person name="Hastings K.E."/>
            <person name="Ho I."/>
            <person name="Hotta K."/>
            <person name="Huang W."/>
            <person name="Kawashima T."/>
            <person name="Lemaire P."/>
            <person name="Martinez D."/>
            <person name="Meinertzhagen I.A."/>
            <person name="Necula S."/>
            <person name="Nonaka M."/>
            <person name="Putnam N."/>
            <person name="Rash S."/>
            <person name="Saiga H."/>
            <person name="Satake M."/>
            <person name="Terry A."/>
            <person name="Yamada L."/>
            <person name="Wang H.G."/>
            <person name="Awazu S."/>
            <person name="Azumi K."/>
            <person name="Boore J."/>
            <person name="Branno M."/>
            <person name="Chin-Bow S."/>
            <person name="DeSantis R."/>
            <person name="Doyle S."/>
            <person name="Francino P."/>
            <person name="Keys D.N."/>
            <person name="Haga S."/>
            <person name="Hayashi H."/>
            <person name="Hino K."/>
            <person name="Imai K.S."/>
            <person name="Inaba K."/>
            <person name="Kano S."/>
            <person name="Kobayashi K."/>
            <person name="Kobayashi M."/>
            <person name="Lee B.I."/>
            <person name="Makabe K.W."/>
            <person name="Manohar C."/>
            <person name="Matassi G."/>
            <person name="Medina M."/>
            <person name="Mochizuki Y."/>
            <person name="Mount S."/>
            <person name="Morishita T."/>
            <person name="Miura S."/>
            <person name="Nakayama A."/>
            <person name="Nishizaka S."/>
            <person name="Nomoto H."/>
            <person name="Ohta F."/>
            <person name="Oishi K."/>
            <person name="Rigoutsos I."/>
            <person name="Sano M."/>
            <person name="Sasaki A."/>
            <person name="Sasakura Y."/>
            <person name="Shoguchi E."/>
            <person name="Shin-i T."/>
            <person name="Spagnuolo A."/>
            <person name="Stainier D."/>
            <person name="Suzuki M.M."/>
            <person name="Tassy O."/>
            <person name="Takatori N."/>
            <person name="Tokuoka M."/>
            <person name="Yagi K."/>
            <person name="Yoshizaki F."/>
            <person name="Wada S."/>
            <person name="Zhang C."/>
            <person name="Hyatt P.D."/>
            <person name="Larimer F."/>
            <person name="Detter C."/>
            <person name="Doggett N."/>
            <person name="Glavina T."/>
            <person name="Hawkins T."/>
            <person name="Richardson P."/>
            <person name="Lucas S."/>
            <person name="Kohara Y."/>
            <person name="Levine M."/>
            <person name="Satoh N."/>
            <person name="Rokhsar D.S."/>
        </authorList>
    </citation>
    <scope>NUCLEOTIDE SEQUENCE [LARGE SCALE GENOMIC DNA]</scope>
</reference>
<dbReference type="InParanoid" id="F7B8Q9"/>
<reference evidence="2" key="3">
    <citation type="submission" date="2025-09" db="UniProtKB">
        <authorList>
            <consortium name="Ensembl"/>
        </authorList>
    </citation>
    <scope>IDENTIFICATION</scope>
</reference>
<evidence type="ECO:0000313" key="2">
    <source>
        <dbReference type="Ensembl" id="ENSCINP00000027206.1"/>
    </source>
</evidence>
<accession>F7B8Q9</accession>
<proteinExistence type="predicted"/>
<dbReference type="Ensembl" id="ENSCINT00000027452.1">
    <property type="protein sequence ID" value="ENSCINP00000027206.1"/>
    <property type="gene ID" value="ENSCING00000015294.1"/>
</dbReference>
<protein>
    <submittedName>
        <fullName evidence="2">Uncharacterized protein</fullName>
    </submittedName>
</protein>
<evidence type="ECO:0000313" key="3">
    <source>
        <dbReference type="Proteomes" id="UP000008144"/>
    </source>
</evidence>
<sequence>MELSAQEAAEVVNHLLRSEPNNGKPVTSQEAMEIIRHVRDKSYGEERPPMDREKSIVLHPHEVANIFNKFRNRPTVTESDEPIRNEGGIASSYDPSDPGDRAPNRINREFRECSPIQEESSGGKHGNPRVAWTPEADHEEPVVKRVRKKPKRFLCESSIDPDQKVHDWLEST</sequence>
<keyword evidence="3" id="KW-1185">Reference proteome</keyword>
<feature type="region of interest" description="Disordered" evidence="1">
    <location>
        <begin position="73"/>
        <end position="144"/>
    </location>
</feature>
<feature type="compositionally biased region" description="Basic and acidic residues" evidence="1">
    <location>
        <begin position="98"/>
        <end position="112"/>
    </location>
</feature>
<name>F7B8Q9_CIOIN</name>
<dbReference type="HOGENOM" id="CLU_1558751_0_0_1"/>
<reference evidence="2" key="2">
    <citation type="submission" date="2025-08" db="UniProtKB">
        <authorList>
            <consortium name="Ensembl"/>
        </authorList>
    </citation>
    <scope>IDENTIFICATION</scope>
</reference>
<dbReference type="AlphaFoldDB" id="F7B8Q9"/>
<dbReference type="Proteomes" id="UP000008144">
    <property type="component" value="Unassembled WGS sequence"/>
</dbReference>